<dbReference type="RefSeq" id="XP_013423557.1">
    <property type="nucleotide sequence ID" value="XM_013568103.1"/>
</dbReference>
<dbReference type="STRING" id="1043004.A0A074W889"/>
<dbReference type="OrthoDB" id="3943995at2759"/>
<gene>
    <name evidence="2" type="ORF">M436DRAFT_85616</name>
</gene>
<proteinExistence type="predicted"/>
<feature type="region of interest" description="Disordered" evidence="1">
    <location>
        <begin position="306"/>
        <end position="344"/>
    </location>
</feature>
<dbReference type="HOGENOM" id="CLU_906088_0_0_1"/>
<evidence type="ECO:0000313" key="2">
    <source>
        <dbReference type="EMBL" id="KEQ69330.1"/>
    </source>
</evidence>
<protein>
    <submittedName>
        <fullName evidence="2">Uncharacterized protein</fullName>
    </submittedName>
</protein>
<accession>A0A074W889</accession>
<name>A0A074W889_9PEZI</name>
<feature type="region of interest" description="Disordered" evidence="1">
    <location>
        <begin position="58"/>
        <end position="183"/>
    </location>
</feature>
<feature type="region of interest" description="Disordered" evidence="1">
    <location>
        <begin position="203"/>
        <end position="249"/>
    </location>
</feature>
<organism evidence="2 3">
    <name type="scientific">Aureobasidium namibiae CBS 147.97</name>
    <dbReference type="NCBI Taxonomy" id="1043004"/>
    <lineage>
        <taxon>Eukaryota</taxon>
        <taxon>Fungi</taxon>
        <taxon>Dikarya</taxon>
        <taxon>Ascomycota</taxon>
        <taxon>Pezizomycotina</taxon>
        <taxon>Dothideomycetes</taxon>
        <taxon>Dothideomycetidae</taxon>
        <taxon>Dothideales</taxon>
        <taxon>Saccotheciaceae</taxon>
        <taxon>Aureobasidium</taxon>
    </lineage>
</organism>
<feature type="compositionally biased region" description="Basic residues" evidence="1">
    <location>
        <begin position="116"/>
        <end position="126"/>
    </location>
</feature>
<keyword evidence="3" id="KW-1185">Reference proteome</keyword>
<evidence type="ECO:0000256" key="1">
    <source>
        <dbReference type="SAM" id="MobiDB-lite"/>
    </source>
</evidence>
<reference evidence="2 3" key="1">
    <citation type="journal article" date="2014" name="BMC Genomics">
        <title>Genome sequencing of four Aureobasidium pullulans varieties: biotechnological potential, stress tolerance, and description of new species.</title>
        <authorList>
            <person name="Gostin Ar C."/>
            <person name="Ohm R.A."/>
            <person name="Kogej T."/>
            <person name="Sonjak S."/>
            <person name="Turk M."/>
            <person name="Zajc J."/>
            <person name="Zalar P."/>
            <person name="Grube M."/>
            <person name="Sun H."/>
            <person name="Han J."/>
            <person name="Sharma A."/>
            <person name="Chiniquy J."/>
            <person name="Ngan C.Y."/>
            <person name="Lipzen A."/>
            <person name="Barry K."/>
            <person name="Grigoriev I.V."/>
            <person name="Gunde-Cimerman N."/>
        </authorList>
    </citation>
    <scope>NUCLEOTIDE SEQUENCE [LARGE SCALE GENOMIC DNA]</scope>
    <source>
        <strain evidence="2 3">CBS 147.97</strain>
    </source>
</reference>
<sequence>MSSVLSPREQEMICYVWQSCKTPPDVDLEKLASLSGHKSRASANSAYHKLRVKMSAFASAKDEADDEDVDADGDADVEGTPAPVGKKARGKKAVAVKAEEPVTDEDDEPKAVTVKPKAKAKPKAKVTRASAVQASTPKSAPKGRTTRASLRARQSLPADESSADEDEIKKPDVGLKGGRGKYPKIEDVENDITAAVAVDDVAAGAEEPAADTNAVKRAAEPASDLDELAEPDRVKRVKHEDNADHDDDDLDAAVHAIVDAAFGETPAEPSTTVVTVVSTNPVIESFVVNDPDAVDIADDINMRTDAGAEAEDASDIRSDVASAADSGDIRSDVASAADSGDRDI</sequence>
<dbReference type="AlphaFoldDB" id="A0A074W889"/>
<dbReference type="GeneID" id="25417556"/>
<feature type="compositionally biased region" description="Acidic residues" evidence="1">
    <location>
        <begin position="63"/>
        <end position="77"/>
    </location>
</feature>
<evidence type="ECO:0000313" key="3">
    <source>
        <dbReference type="Proteomes" id="UP000027730"/>
    </source>
</evidence>
<dbReference type="EMBL" id="KL584722">
    <property type="protein sequence ID" value="KEQ69330.1"/>
    <property type="molecule type" value="Genomic_DNA"/>
</dbReference>
<dbReference type="Proteomes" id="UP000027730">
    <property type="component" value="Unassembled WGS sequence"/>
</dbReference>
<feature type="compositionally biased region" description="Basic and acidic residues" evidence="1">
    <location>
        <begin position="230"/>
        <end position="242"/>
    </location>
</feature>